<dbReference type="GO" id="GO:0004175">
    <property type="term" value="F:endopeptidase activity"/>
    <property type="evidence" value="ECO:0007669"/>
    <property type="project" value="UniProtKB-ARBA"/>
</dbReference>
<protein>
    <submittedName>
        <fullName evidence="4">CPBP family intramembrane metalloprotease</fullName>
    </submittedName>
</protein>
<dbReference type="GO" id="GO:0008237">
    <property type="term" value="F:metallopeptidase activity"/>
    <property type="evidence" value="ECO:0007669"/>
    <property type="project" value="UniProtKB-KW"/>
</dbReference>
<keyword evidence="5" id="KW-1185">Reference proteome</keyword>
<dbReference type="EMBL" id="VUNC01000006">
    <property type="protein sequence ID" value="MST73017.1"/>
    <property type="molecule type" value="Genomic_DNA"/>
</dbReference>
<name>A0A6N7XCE1_9ACTN</name>
<dbReference type="RefSeq" id="WP_154435660.1">
    <property type="nucleotide sequence ID" value="NZ_VUNC01000006.1"/>
</dbReference>
<evidence type="ECO:0000313" key="5">
    <source>
        <dbReference type="Proteomes" id="UP000469325"/>
    </source>
</evidence>
<dbReference type="Proteomes" id="UP000469325">
    <property type="component" value="Unassembled WGS sequence"/>
</dbReference>
<evidence type="ECO:0000259" key="3">
    <source>
        <dbReference type="Pfam" id="PF02517"/>
    </source>
</evidence>
<evidence type="ECO:0000256" key="2">
    <source>
        <dbReference type="SAM" id="Phobius"/>
    </source>
</evidence>
<dbReference type="AlphaFoldDB" id="A0A6N7XCE1"/>
<keyword evidence="4" id="KW-0645">Protease</keyword>
<feature type="transmembrane region" description="Helical" evidence="2">
    <location>
        <begin position="246"/>
        <end position="265"/>
    </location>
</feature>
<organism evidence="4 5">
    <name type="scientific">Olsenella porci</name>
    <dbReference type="NCBI Taxonomy" id="2652279"/>
    <lineage>
        <taxon>Bacteria</taxon>
        <taxon>Bacillati</taxon>
        <taxon>Actinomycetota</taxon>
        <taxon>Coriobacteriia</taxon>
        <taxon>Coriobacteriales</taxon>
        <taxon>Atopobiaceae</taxon>
        <taxon>Olsenella</taxon>
    </lineage>
</organism>
<dbReference type="GO" id="GO:0006508">
    <property type="term" value="P:proteolysis"/>
    <property type="evidence" value="ECO:0007669"/>
    <property type="project" value="UniProtKB-KW"/>
</dbReference>
<feature type="transmembrane region" description="Helical" evidence="2">
    <location>
        <begin position="151"/>
        <end position="171"/>
    </location>
</feature>
<feature type="domain" description="CAAX prenyl protease 2/Lysostaphin resistance protein A-like" evidence="3">
    <location>
        <begin position="115"/>
        <end position="221"/>
    </location>
</feature>
<keyword evidence="2" id="KW-0812">Transmembrane</keyword>
<proteinExistence type="predicted"/>
<dbReference type="GO" id="GO:0080120">
    <property type="term" value="P:CAAX-box protein maturation"/>
    <property type="evidence" value="ECO:0007669"/>
    <property type="project" value="UniProtKB-ARBA"/>
</dbReference>
<dbReference type="Pfam" id="PF02517">
    <property type="entry name" value="Rce1-like"/>
    <property type="match status" value="1"/>
</dbReference>
<sequence>MDERELARKPRGTARMLLALLALVVAFIGEAILGYAFYDLGLDENLAFTLGGAISSVVLVCALGGRRLLRPTRRGMGGIFRLGWWLLVVSAFLGGMDLYSFLQDSSQLSPHWVANVANLALLCLCIGIEEECMFRALLLGGLQARLGGRRGGLVVACVLSSLLFGCAHISFGDVAWGDPLQSGQAVLKIAQTGTYGFVLAVAVVRDESISGAALFHGLDDFLVMFVANGLLGEANTTNYVSSGSDAAYTLFFYGLVTILYLPVVWRAARELAHVGLPCRGSFYRAGNRANGPAAPVPPQGMDLGAQVPRHLSSGEAPVATWSGDASRLQAETSANSDDWVDWQE</sequence>
<feature type="transmembrane region" description="Helical" evidence="2">
    <location>
        <begin position="116"/>
        <end position="139"/>
    </location>
</feature>
<reference evidence="4 5" key="1">
    <citation type="submission" date="2019-08" db="EMBL/GenBank/DDBJ databases">
        <title>In-depth cultivation of the pig gut microbiome towards novel bacterial diversity and tailored functional studies.</title>
        <authorList>
            <person name="Wylensek D."/>
            <person name="Hitch T.C.A."/>
            <person name="Clavel T."/>
        </authorList>
    </citation>
    <scope>NUCLEOTIDE SEQUENCE [LARGE SCALE GENOMIC DNA]</scope>
    <source>
        <strain evidence="4 5">CA-Schmier-601-WT-1</strain>
    </source>
</reference>
<comment type="caution">
    <text evidence="4">The sequence shown here is derived from an EMBL/GenBank/DDBJ whole genome shotgun (WGS) entry which is preliminary data.</text>
</comment>
<evidence type="ECO:0000256" key="1">
    <source>
        <dbReference type="SAM" id="MobiDB-lite"/>
    </source>
</evidence>
<keyword evidence="4" id="KW-0378">Hydrolase</keyword>
<feature type="region of interest" description="Disordered" evidence="1">
    <location>
        <begin position="312"/>
        <end position="344"/>
    </location>
</feature>
<evidence type="ECO:0000313" key="4">
    <source>
        <dbReference type="EMBL" id="MST73017.1"/>
    </source>
</evidence>
<dbReference type="InterPro" id="IPR003675">
    <property type="entry name" value="Rce1/LyrA-like_dom"/>
</dbReference>
<keyword evidence="4" id="KW-0482">Metalloprotease</keyword>
<keyword evidence="2" id="KW-1133">Transmembrane helix</keyword>
<feature type="transmembrane region" description="Helical" evidence="2">
    <location>
        <begin position="46"/>
        <end position="66"/>
    </location>
</feature>
<gene>
    <name evidence="4" type="ORF">FYJ68_07835</name>
</gene>
<keyword evidence="2" id="KW-0472">Membrane</keyword>
<feature type="transmembrane region" description="Helical" evidence="2">
    <location>
        <begin position="78"/>
        <end position="96"/>
    </location>
</feature>
<accession>A0A6N7XCE1</accession>